<accession>A0A4Q4TNG6</accession>
<evidence type="ECO:0000256" key="1">
    <source>
        <dbReference type="SAM" id="MobiDB-lite"/>
    </source>
</evidence>
<name>A0A4Q4TNG6_9PEZI</name>
<dbReference type="OrthoDB" id="4764047at2759"/>
<gene>
    <name evidence="3" type="ORF">DL764_001687</name>
</gene>
<evidence type="ECO:0000313" key="3">
    <source>
        <dbReference type="EMBL" id="RYP08776.1"/>
    </source>
</evidence>
<dbReference type="AlphaFoldDB" id="A0A4Q4TNG6"/>
<evidence type="ECO:0000256" key="2">
    <source>
        <dbReference type="SAM" id="SignalP"/>
    </source>
</evidence>
<reference evidence="3 4" key="1">
    <citation type="submission" date="2018-06" db="EMBL/GenBank/DDBJ databases">
        <title>Complete Genomes of Monosporascus.</title>
        <authorList>
            <person name="Robinson A.J."/>
            <person name="Natvig D.O."/>
        </authorList>
    </citation>
    <scope>NUCLEOTIDE SEQUENCE [LARGE SCALE GENOMIC DNA]</scope>
    <source>
        <strain evidence="3 4">CBS 110550</strain>
    </source>
</reference>
<feature type="signal peptide" evidence="2">
    <location>
        <begin position="1"/>
        <end position="18"/>
    </location>
</feature>
<sequence length="163" mass="17119">MRPFQALFLAVVIGGAAANVPVSELDISAVLENRQISEEARECHADCGYFILDSSLPDQCGNSTWTDLLDDCLDCALEHDIWENYGDSVTQAAGACDLPAVPEQPDADESVSPSTTLTLSSTATRTVSTAVSTTMTSTSSHVDAVTSTTSGMPSPSVRGAEWS</sequence>
<organism evidence="3 4">
    <name type="scientific">Monosporascus ibericus</name>
    <dbReference type="NCBI Taxonomy" id="155417"/>
    <lineage>
        <taxon>Eukaryota</taxon>
        <taxon>Fungi</taxon>
        <taxon>Dikarya</taxon>
        <taxon>Ascomycota</taxon>
        <taxon>Pezizomycotina</taxon>
        <taxon>Sordariomycetes</taxon>
        <taxon>Xylariomycetidae</taxon>
        <taxon>Xylariales</taxon>
        <taxon>Xylariales incertae sedis</taxon>
        <taxon>Monosporascus</taxon>
    </lineage>
</organism>
<dbReference type="Proteomes" id="UP000293360">
    <property type="component" value="Unassembled WGS sequence"/>
</dbReference>
<keyword evidence="2" id="KW-0732">Signal</keyword>
<comment type="caution">
    <text evidence="3">The sequence shown here is derived from an EMBL/GenBank/DDBJ whole genome shotgun (WGS) entry which is preliminary data.</text>
</comment>
<dbReference type="STRING" id="155417.A0A4Q4TNG6"/>
<keyword evidence="4" id="KW-1185">Reference proteome</keyword>
<feature type="region of interest" description="Disordered" evidence="1">
    <location>
        <begin position="142"/>
        <end position="163"/>
    </location>
</feature>
<evidence type="ECO:0000313" key="4">
    <source>
        <dbReference type="Proteomes" id="UP000293360"/>
    </source>
</evidence>
<protein>
    <submittedName>
        <fullName evidence="3">Uncharacterized protein</fullName>
    </submittedName>
</protein>
<proteinExistence type="predicted"/>
<dbReference type="EMBL" id="QJNU01000055">
    <property type="protein sequence ID" value="RYP08776.1"/>
    <property type="molecule type" value="Genomic_DNA"/>
</dbReference>
<feature type="chain" id="PRO_5020844602" evidence="2">
    <location>
        <begin position="19"/>
        <end position="163"/>
    </location>
</feature>